<dbReference type="OrthoDB" id="9771846at2"/>
<keyword evidence="7" id="KW-1185">Reference proteome</keyword>
<dbReference type="Proteomes" id="UP000220527">
    <property type="component" value="Unassembled WGS sequence"/>
</dbReference>
<dbReference type="RefSeq" id="WP_097644598.1">
    <property type="nucleotide sequence ID" value="NZ_NQWI01000061.1"/>
</dbReference>
<dbReference type="GO" id="GO:0016757">
    <property type="term" value="F:glycosyltransferase activity"/>
    <property type="evidence" value="ECO:0007669"/>
    <property type="project" value="UniProtKB-KW"/>
</dbReference>
<protein>
    <submittedName>
        <fullName evidence="6">Glycosyl transferase</fullName>
    </submittedName>
</protein>
<comment type="similarity">
    <text evidence="2">Belongs to the glycosyltransferase 2 family.</text>
</comment>
<keyword evidence="3" id="KW-0328">Glycosyltransferase</keyword>
<reference evidence="7" key="1">
    <citation type="submission" date="2017-08" db="EMBL/GenBank/DDBJ databases">
        <authorList>
            <person name="Grouzdev D.S."/>
            <person name="Gaisin V.A."/>
            <person name="Rysina M.S."/>
            <person name="Gorlenko V.M."/>
        </authorList>
    </citation>
    <scope>NUCLEOTIDE SEQUENCE [LARGE SCALE GENOMIC DNA]</scope>
    <source>
        <strain evidence="7">Kir15-3F</strain>
    </source>
</reference>
<dbReference type="PANTHER" id="PTHR43179:SF12">
    <property type="entry name" value="GALACTOFURANOSYLTRANSFERASE GLFT2"/>
    <property type="match status" value="1"/>
</dbReference>
<dbReference type="AlphaFoldDB" id="A0A2A6RHT5"/>
<gene>
    <name evidence="6" type="ORF">CJ255_13225</name>
</gene>
<evidence type="ECO:0000256" key="2">
    <source>
        <dbReference type="ARBA" id="ARBA00006739"/>
    </source>
</evidence>
<evidence type="ECO:0000313" key="7">
    <source>
        <dbReference type="Proteomes" id="UP000220527"/>
    </source>
</evidence>
<organism evidence="6 7">
    <name type="scientific">Candidatus Viridilinea mediisalina</name>
    <dbReference type="NCBI Taxonomy" id="2024553"/>
    <lineage>
        <taxon>Bacteria</taxon>
        <taxon>Bacillati</taxon>
        <taxon>Chloroflexota</taxon>
        <taxon>Chloroflexia</taxon>
        <taxon>Chloroflexales</taxon>
        <taxon>Chloroflexineae</taxon>
        <taxon>Oscillochloridaceae</taxon>
        <taxon>Candidatus Viridilinea</taxon>
    </lineage>
</organism>
<name>A0A2A6RHT5_9CHLR</name>
<accession>A0A2A6RHT5</accession>
<proteinExistence type="inferred from homology"/>
<dbReference type="CDD" id="cd04186">
    <property type="entry name" value="GT_2_like_c"/>
    <property type="match status" value="1"/>
</dbReference>
<dbReference type="InterPro" id="IPR029044">
    <property type="entry name" value="Nucleotide-diphossugar_trans"/>
</dbReference>
<evidence type="ECO:0000313" key="6">
    <source>
        <dbReference type="EMBL" id="PDW02582.1"/>
    </source>
</evidence>
<evidence type="ECO:0000256" key="1">
    <source>
        <dbReference type="ARBA" id="ARBA00004776"/>
    </source>
</evidence>
<dbReference type="Pfam" id="PF00535">
    <property type="entry name" value="Glycos_transf_2"/>
    <property type="match status" value="1"/>
</dbReference>
<dbReference type="EMBL" id="NQWI01000061">
    <property type="protein sequence ID" value="PDW02582.1"/>
    <property type="molecule type" value="Genomic_DNA"/>
</dbReference>
<comment type="caution">
    <text evidence="6">The sequence shown here is derived from an EMBL/GenBank/DDBJ whole genome shotgun (WGS) entry which is preliminary data.</text>
</comment>
<sequence length="332" mass="36990">MTKIDLIIPSYNGAALLPTCLDALRKQTRQDFTVTVVDDGGSDATPALLAAHYPEVQLLRLERNRGLAGAVNVGLAATHAPFVVLLNNDTEAAPDWLAALVGALERYPAYAFAASKLRLFDRRDHLHSAGDFYRVDGEPGSRGVWQQDRGQYDALSEVFGPCAGAAAYRRTALDALAEAGKVFDEDLVMYCEDVDLNLRAWRRGMRTLFVPTAVVYHRLSATGGGTLASYYCGRNFALVWIKNMPPPLARRYWPRLVASQLRFMLTSLRHGREPAARARLRGQLAALRALPHFWRKRQKLLREGFGEGEALPEKPSSSLDFQQQYLQNGYVR</sequence>
<evidence type="ECO:0000256" key="4">
    <source>
        <dbReference type="ARBA" id="ARBA00022679"/>
    </source>
</evidence>
<dbReference type="InterPro" id="IPR001173">
    <property type="entry name" value="Glyco_trans_2-like"/>
</dbReference>
<feature type="domain" description="Glycosyltransferase 2-like" evidence="5">
    <location>
        <begin position="6"/>
        <end position="175"/>
    </location>
</feature>
<evidence type="ECO:0000259" key="5">
    <source>
        <dbReference type="Pfam" id="PF00535"/>
    </source>
</evidence>
<keyword evidence="4 6" id="KW-0808">Transferase</keyword>
<dbReference type="SUPFAM" id="SSF53448">
    <property type="entry name" value="Nucleotide-diphospho-sugar transferases"/>
    <property type="match status" value="1"/>
</dbReference>
<dbReference type="PANTHER" id="PTHR43179">
    <property type="entry name" value="RHAMNOSYLTRANSFERASE WBBL"/>
    <property type="match status" value="1"/>
</dbReference>
<evidence type="ECO:0000256" key="3">
    <source>
        <dbReference type="ARBA" id="ARBA00022676"/>
    </source>
</evidence>
<dbReference type="Gene3D" id="3.90.550.10">
    <property type="entry name" value="Spore Coat Polysaccharide Biosynthesis Protein SpsA, Chain A"/>
    <property type="match status" value="1"/>
</dbReference>
<comment type="pathway">
    <text evidence="1">Cell wall biogenesis; cell wall polysaccharide biosynthesis.</text>
</comment>